<evidence type="ECO:0000256" key="1">
    <source>
        <dbReference type="SAM" id="SignalP"/>
    </source>
</evidence>
<dbReference type="EMBL" id="JYDJ01000266">
    <property type="protein sequence ID" value="KRX38479.1"/>
    <property type="molecule type" value="Genomic_DNA"/>
</dbReference>
<dbReference type="AlphaFoldDB" id="A0A0V0THH7"/>
<name>A0A0V0THH7_9BILA</name>
<sequence length="110" mass="12447">MNLAMGLLVLKLFVSSSLGAVAMDRRQVCFAFRPTSVFIGNNYSPDRCQLSQVELQPTDVICFLQQERRGMLHVRTMGAFAIATNCKLSIKLLLRDNVIITFEKCTLYVR</sequence>
<protein>
    <recommendedName>
        <fullName evidence="4">ZP domain-containing protein</fullName>
    </recommendedName>
</protein>
<feature type="signal peptide" evidence="1">
    <location>
        <begin position="1"/>
        <end position="19"/>
    </location>
</feature>
<keyword evidence="3" id="KW-1185">Reference proteome</keyword>
<feature type="chain" id="PRO_5006869136" description="ZP domain-containing protein" evidence="1">
    <location>
        <begin position="20"/>
        <end position="110"/>
    </location>
</feature>
<evidence type="ECO:0000313" key="2">
    <source>
        <dbReference type="EMBL" id="KRX38479.1"/>
    </source>
</evidence>
<accession>A0A0V0THH7</accession>
<dbReference type="Proteomes" id="UP000055048">
    <property type="component" value="Unassembled WGS sequence"/>
</dbReference>
<keyword evidence="1" id="KW-0732">Signal</keyword>
<gene>
    <name evidence="2" type="ORF">T05_1771</name>
</gene>
<evidence type="ECO:0000313" key="3">
    <source>
        <dbReference type="Proteomes" id="UP000055048"/>
    </source>
</evidence>
<reference evidence="2 3" key="1">
    <citation type="submission" date="2015-01" db="EMBL/GenBank/DDBJ databases">
        <title>Evolution of Trichinella species and genotypes.</title>
        <authorList>
            <person name="Korhonen P.K."/>
            <person name="Edoardo P."/>
            <person name="Giuseppe L.R."/>
            <person name="Gasser R.B."/>
        </authorList>
    </citation>
    <scope>NUCLEOTIDE SEQUENCE [LARGE SCALE GENOMIC DNA]</scope>
    <source>
        <strain evidence="2">ISS417</strain>
    </source>
</reference>
<comment type="caution">
    <text evidence="2">The sequence shown here is derived from an EMBL/GenBank/DDBJ whole genome shotgun (WGS) entry which is preliminary data.</text>
</comment>
<proteinExistence type="predicted"/>
<evidence type="ECO:0008006" key="4">
    <source>
        <dbReference type="Google" id="ProtNLM"/>
    </source>
</evidence>
<organism evidence="2 3">
    <name type="scientific">Trichinella murrelli</name>
    <dbReference type="NCBI Taxonomy" id="144512"/>
    <lineage>
        <taxon>Eukaryota</taxon>
        <taxon>Metazoa</taxon>
        <taxon>Ecdysozoa</taxon>
        <taxon>Nematoda</taxon>
        <taxon>Enoplea</taxon>
        <taxon>Dorylaimia</taxon>
        <taxon>Trichinellida</taxon>
        <taxon>Trichinellidae</taxon>
        <taxon>Trichinella</taxon>
    </lineage>
</organism>